<proteinExistence type="predicted"/>
<comment type="caution">
    <text evidence="1">The sequence shown here is derived from an EMBL/GenBank/DDBJ whole genome shotgun (WGS) entry which is preliminary data.</text>
</comment>
<reference evidence="2" key="1">
    <citation type="journal article" date="2019" name="Int. J. Syst. Evol. Microbiol.">
        <title>The Global Catalogue of Microorganisms (GCM) 10K type strain sequencing project: providing services to taxonomists for standard genome sequencing and annotation.</title>
        <authorList>
            <consortium name="The Broad Institute Genomics Platform"/>
            <consortium name="The Broad Institute Genome Sequencing Center for Infectious Disease"/>
            <person name="Wu L."/>
            <person name="Ma J."/>
        </authorList>
    </citation>
    <scope>NUCLEOTIDE SEQUENCE [LARGE SCALE GENOMIC DNA]</scope>
    <source>
        <strain evidence="2">JCM 17441</strain>
    </source>
</reference>
<organism evidence="1 2">
    <name type="scientific">Dactylosporangium darangshiense</name>
    <dbReference type="NCBI Taxonomy" id="579108"/>
    <lineage>
        <taxon>Bacteria</taxon>
        <taxon>Bacillati</taxon>
        <taxon>Actinomycetota</taxon>
        <taxon>Actinomycetes</taxon>
        <taxon>Micromonosporales</taxon>
        <taxon>Micromonosporaceae</taxon>
        <taxon>Dactylosporangium</taxon>
    </lineage>
</organism>
<accession>A0ABP8DMU8</accession>
<dbReference type="EMBL" id="BAABAT010000037">
    <property type="protein sequence ID" value="GAA4259848.1"/>
    <property type="molecule type" value="Genomic_DNA"/>
</dbReference>
<name>A0ABP8DMU8_9ACTN</name>
<evidence type="ECO:0000313" key="2">
    <source>
        <dbReference type="Proteomes" id="UP001500620"/>
    </source>
</evidence>
<gene>
    <name evidence="1" type="ORF">GCM10022255_086180</name>
</gene>
<sequence>MSAWIVSRDHLDLLITAAVAWSLTTTGDADDIGRTLWRENLASVAYRYPADRDGTRPAPHGFRDRDVDTYRFRPYPGRIDPEVVTAAAASLEYQSCEHPGWPDSTACRWVHELHAAATVRIPAYLAQYGPVDPNRQGRNENGWYVLIDQHGNRQIRSADGWSVPDRDVFTRAAALRVAQQPPLGDCPVSPRAN</sequence>
<evidence type="ECO:0000313" key="1">
    <source>
        <dbReference type="EMBL" id="GAA4259848.1"/>
    </source>
</evidence>
<protein>
    <submittedName>
        <fullName evidence="1">Uncharacterized protein</fullName>
    </submittedName>
</protein>
<keyword evidence="2" id="KW-1185">Reference proteome</keyword>
<dbReference type="Proteomes" id="UP001500620">
    <property type="component" value="Unassembled WGS sequence"/>
</dbReference>
<dbReference type="RefSeq" id="WP_345136763.1">
    <property type="nucleotide sequence ID" value="NZ_BAABAT010000037.1"/>
</dbReference>